<feature type="compositionally biased region" description="Low complexity" evidence="1">
    <location>
        <begin position="40"/>
        <end position="61"/>
    </location>
</feature>
<organism evidence="2 3">
    <name type="scientific">Cryptococcus amylolentus CBS 6273</name>
    <dbReference type="NCBI Taxonomy" id="1296118"/>
    <lineage>
        <taxon>Eukaryota</taxon>
        <taxon>Fungi</taxon>
        <taxon>Dikarya</taxon>
        <taxon>Basidiomycota</taxon>
        <taxon>Agaricomycotina</taxon>
        <taxon>Tremellomycetes</taxon>
        <taxon>Tremellales</taxon>
        <taxon>Cryptococcaceae</taxon>
        <taxon>Cryptococcus</taxon>
    </lineage>
</organism>
<gene>
    <name evidence="2" type="ORF">I350_07130</name>
</gene>
<dbReference type="AlphaFoldDB" id="A0A1E3JDN8"/>
<feature type="compositionally biased region" description="Polar residues" evidence="1">
    <location>
        <begin position="75"/>
        <end position="103"/>
    </location>
</feature>
<protein>
    <submittedName>
        <fullName evidence="2">Uncharacterized protein</fullName>
    </submittedName>
</protein>
<evidence type="ECO:0000313" key="3">
    <source>
        <dbReference type="Proteomes" id="UP000095149"/>
    </source>
</evidence>
<feature type="region of interest" description="Disordered" evidence="1">
    <location>
        <begin position="1"/>
        <end position="140"/>
    </location>
</feature>
<proteinExistence type="predicted"/>
<sequence>MSSTTSDASPSLFSRRRLPAFPRRLSIRRSSRSTNADDVSSPTTPSLLSPRSPLSFSRSPTVGYAYESMPACTSPPITQRSMDSTRATELSRATPTRTRSGSMSLEMEEGAEGDAASTSPEEESCTPSSEETEREAKRKAFLRKQVEEALSKVDKNQYLGIHPSERGIPEADKEC</sequence>
<reference evidence="2 3" key="1">
    <citation type="submission" date="2016-06" db="EMBL/GenBank/DDBJ databases">
        <title>Evolution of pathogenesis and genome organization in the Tremellales.</title>
        <authorList>
            <person name="Cuomo C."/>
            <person name="Litvintseva A."/>
            <person name="Heitman J."/>
            <person name="Chen Y."/>
            <person name="Sun S."/>
            <person name="Springer D."/>
            <person name="Dromer F."/>
            <person name="Young S."/>
            <person name="Zeng Q."/>
            <person name="Chapman S."/>
            <person name="Gujja S."/>
            <person name="Saif S."/>
            <person name="Birren B."/>
        </authorList>
    </citation>
    <scope>NUCLEOTIDE SEQUENCE [LARGE SCALE GENOMIC DNA]</scope>
    <source>
        <strain evidence="2 3">CBS 6273</strain>
    </source>
</reference>
<dbReference type="EMBL" id="MEKH01000012">
    <property type="protein sequence ID" value="ODN98979.1"/>
    <property type="molecule type" value="Genomic_DNA"/>
</dbReference>
<comment type="caution">
    <text evidence="2">The sequence shown here is derived from an EMBL/GenBank/DDBJ whole genome shotgun (WGS) entry which is preliminary data.</text>
</comment>
<feature type="compositionally biased region" description="Polar residues" evidence="1">
    <location>
        <begin position="1"/>
        <end position="12"/>
    </location>
</feature>
<dbReference type="OrthoDB" id="10425313at2759"/>
<evidence type="ECO:0000313" key="2">
    <source>
        <dbReference type="EMBL" id="ODN98979.1"/>
    </source>
</evidence>
<accession>A0A1E3JDN8</accession>
<name>A0A1E3JDN8_9TREE</name>
<dbReference type="Proteomes" id="UP000095149">
    <property type="component" value="Unassembled WGS sequence"/>
</dbReference>
<evidence type="ECO:0000256" key="1">
    <source>
        <dbReference type="SAM" id="MobiDB-lite"/>
    </source>
</evidence>